<sequence>MSTDNTPTIDQFRPVVLSVLADGRVVPFRELCTKVADYLGLSTEIRAEQVPSGQARYINRINWACSGLTQAQLLGRPQRGHYAITANGREVESRKLKTYSEKDMLEWPAWRTYQEEVAARKKDDPAGSSIAPVNEELQSPIEVMANNEQAFNYKVETELRNRLQQASPEFFEKAVIKLLWAMGYGGIDGIISQDALGLTNVYIQAKRYSDTNKVGDPEIRNFIGSLDAQGANLGVFITTSSFLPKAQQSAARYRHGRIVLIDGQKLTRYMLNYGVAIQKKQEFTLYEIDEDFFDEEDA</sequence>
<dbReference type="Pfam" id="PF14338">
    <property type="entry name" value="Mrr_N"/>
    <property type="match status" value="1"/>
</dbReference>
<dbReference type="InterPro" id="IPR052906">
    <property type="entry name" value="Type_IV_Methyl-Rstrct_Enzyme"/>
</dbReference>
<dbReference type="Proteomes" id="UP000423525">
    <property type="component" value="Chromosome"/>
</dbReference>
<name>A0A6I8MDY3_9CORY</name>
<evidence type="ECO:0000313" key="3">
    <source>
        <dbReference type="EMBL" id="VZH85944.1"/>
    </source>
</evidence>
<dbReference type="AlphaFoldDB" id="A0A6I8MDY3"/>
<evidence type="ECO:0000259" key="2">
    <source>
        <dbReference type="Pfam" id="PF14338"/>
    </source>
</evidence>
<dbReference type="GO" id="GO:0003677">
    <property type="term" value="F:DNA binding"/>
    <property type="evidence" value="ECO:0007669"/>
    <property type="project" value="InterPro"/>
</dbReference>
<dbReference type="InterPro" id="IPR011335">
    <property type="entry name" value="Restrct_endonuc-II-like"/>
</dbReference>
<proteinExistence type="predicted"/>
<dbReference type="InterPro" id="IPR025745">
    <property type="entry name" value="Mrr-like_N_dom"/>
</dbReference>
<gene>
    <name evidence="3" type="ORF">FRC0190_01876</name>
</gene>
<evidence type="ECO:0000259" key="1">
    <source>
        <dbReference type="Pfam" id="PF04471"/>
    </source>
</evidence>
<dbReference type="InterPro" id="IPR007560">
    <property type="entry name" value="Restrct_endonuc_IV_Mrr"/>
</dbReference>
<dbReference type="InterPro" id="IPR011856">
    <property type="entry name" value="tRNA_endonuc-like_dom_sf"/>
</dbReference>
<keyword evidence="3" id="KW-0540">Nuclease</keyword>
<feature type="domain" description="Restriction system protein Mrr-like N-terminal" evidence="2">
    <location>
        <begin position="11"/>
        <end position="91"/>
    </location>
</feature>
<evidence type="ECO:0000313" key="4">
    <source>
        <dbReference type="Proteomes" id="UP000423525"/>
    </source>
</evidence>
<keyword evidence="3" id="KW-0378">Hydrolase</keyword>
<organism evidence="3 4">
    <name type="scientific">Corynebacterium rouxii</name>
    <dbReference type="NCBI Taxonomy" id="2719119"/>
    <lineage>
        <taxon>Bacteria</taxon>
        <taxon>Bacillati</taxon>
        <taxon>Actinomycetota</taxon>
        <taxon>Actinomycetes</taxon>
        <taxon>Mycobacteriales</taxon>
        <taxon>Corynebacteriaceae</taxon>
        <taxon>Corynebacterium</taxon>
    </lineage>
</organism>
<dbReference type="PANTHER" id="PTHR30015:SF7">
    <property type="entry name" value="TYPE IV METHYL-DIRECTED RESTRICTION ENZYME ECOKMRR"/>
    <property type="match status" value="1"/>
</dbReference>
<dbReference type="SUPFAM" id="SSF52980">
    <property type="entry name" value="Restriction endonuclease-like"/>
    <property type="match status" value="1"/>
</dbReference>
<dbReference type="PANTHER" id="PTHR30015">
    <property type="entry name" value="MRR RESTRICTION SYSTEM PROTEIN"/>
    <property type="match status" value="1"/>
</dbReference>
<dbReference type="GO" id="GO:0009307">
    <property type="term" value="P:DNA restriction-modification system"/>
    <property type="evidence" value="ECO:0007669"/>
    <property type="project" value="InterPro"/>
</dbReference>
<keyword evidence="3" id="KW-0255">Endonuclease</keyword>
<accession>A0A6I8MDY3</accession>
<dbReference type="Gene3D" id="3.40.1350.10">
    <property type="match status" value="1"/>
</dbReference>
<dbReference type="EMBL" id="LR738855">
    <property type="protein sequence ID" value="VZH85944.1"/>
    <property type="molecule type" value="Genomic_DNA"/>
</dbReference>
<dbReference type="Pfam" id="PF04471">
    <property type="entry name" value="Mrr_cat"/>
    <property type="match status" value="1"/>
</dbReference>
<dbReference type="RefSeq" id="WP_155873843.1">
    <property type="nucleotide sequence ID" value="NZ_CP168248.1"/>
</dbReference>
<feature type="domain" description="Restriction endonuclease type IV Mrr" evidence="1">
    <location>
        <begin position="164"/>
        <end position="270"/>
    </location>
</feature>
<reference evidence="3 4" key="1">
    <citation type="submission" date="2019-11" db="EMBL/GenBank/DDBJ databases">
        <authorList>
            <person name="Brisse S."/>
        </authorList>
    </citation>
    <scope>NUCLEOTIDE SEQUENCE [LARGE SCALE GENOMIC DNA]</scope>
    <source>
        <strain evidence="3">FRC0190</strain>
    </source>
</reference>
<dbReference type="GO" id="GO:0015666">
    <property type="term" value="F:restriction endodeoxyribonuclease activity"/>
    <property type="evidence" value="ECO:0007669"/>
    <property type="project" value="TreeGrafter"/>
</dbReference>
<dbReference type="KEGG" id="crf:FRC0190_01876"/>
<protein>
    <submittedName>
        <fullName evidence="3">Restriction endonuclease</fullName>
    </submittedName>
</protein>